<dbReference type="SUPFAM" id="SSF56281">
    <property type="entry name" value="Metallo-hydrolase/oxidoreductase"/>
    <property type="match status" value="1"/>
</dbReference>
<dbReference type="InterPro" id="IPR050662">
    <property type="entry name" value="Sec-metab_biosynth-thioest"/>
</dbReference>
<name>A0A4D6H7I5_9EURY</name>
<dbReference type="Proteomes" id="UP000296706">
    <property type="component" value="Chromosome"/>
</dbReference>
<evidence type="ECO:0000313" key="2">
    <source>
        <dbReference type="EMBL" id="QCC49763.1"/>
    </source>
</evidence>
<feature type="domain" description="Metallo-beta-lactamase" evidence="1">
    <location>
        <begin position="15"/>
        <end position="230"/>
    </location>
</feature>
<proteinExistence type="predicted"/>
<dbReference type="KEGG" id="hsn:DV733_00315"/>
<dbReference type="SMART" id="SM00849">
    <property type="entry name" value="Lactamase_B"/>
    <property type="match status" value="1"/>
</dbReference>
<dbReference type="InterPro" id="IPR036866">
    <property type="entry name" value="RibonucZ/Hydroxyglut_hydro"/>
</dbReference>
<dbReference type="RefSeq" id="WP_049993209.1">
    <property type="nucleotide sequence ID" value="NZ_CP031310.1"/>
</dbReference>
<keyword evidence="2" id="KW-0378">Hydrolase</keyword>
<dbReference type="EMBL" id="CP031310">
    <property type="protein sequence ID" value="QCC49763.1"/>
    <property type="molecule type" value="Genomic_DNA"/>
</dbReference>
<dbReference type="Gene3D" id="3.60.15.10">
    <property type="entry name" value="Ribonuclease Z/Hydroxyacylglutathione hydrolase-like"/>
    <property type="match status" value="1"/>
</dbReference>
<keyword evidence="3" id="KW-1185">Reference proteome</keyword>
<organism evidence="2 3">
    <name type="scientific">Halapricum salinum</name>
    <dbReference type="NCBI Taxonomy" id="1457250"/>
    <lineage>
        <taxon>Archaea</taxon>
        <taxon>Methanobacteriati</taxon>
        <taxon>Methanobacteriota</taxon>
        <taxon>Stenosarchaea group</taxon>
        <taxon>Halobacteria</taxon>
        <taxon>Halobacteriales</taxon>
        <taxon>Haloarculaceae</taxon>
        <taxon>Halapricum</taxon>
    </lineage>
</organism>
<reference evidence="2 3" key="1">
    <citation type="journal article" date="2019" name="Nat. Commun.">
        <title>A new type of DNA phosphorothioation-based antiviral system in archaea.</title>
        <authorList>
            <person name="Xiong L."/>
            <person name="Liu S."/>
            <person name="Chen S."/>
            <person name="Xiao Y."/>
            <person name="Zhu B."/>
            <person name="Gao Y."/>
            <person name="Zhang Y."/>
            <person name="Chen B."/>
            <person name="Luo J."/>
            <person name="Deng Z."/>
            <person name="Chen X."/>
            <person name="Wang L."/>
            <person name="Chen S."/>
        </authorList>
    </citation>
    <scope>NUCLEOTIDE SEQUENCE [LARGE SCALE GENOMIC DNA]</scope>
    <source>
        <strain evidence="2 3">CBA1105</strain>
    </source>
</reference>
<dbReference type="PANTHER" id="PTHR23131">
    <property type="entry name" value="ENDORIBONUCLEASE LACTB2"/>
    <property type="match status" value="1"/>
</dbReference>
<dbReference type="OrthoDB" id="205181at2157"/>
<sequence length="315" mass="34959">MFERVSLPTPFQVGPVNAYLAGRTLVDPGPDSEEAWADLLDALDARDLGPGDIEQVLITHPHPDHFGAAHRFRENGARVVASRRATPIIEDFPGRLEYEQSFFRDFFERCGMDQTTAKTVTNLPEAYVEYAPSVGVDEQVDAGDTLVVADTTVTVDTVDGHAEGEVIFAYEHGGERTAVVGDNVLDEITPNPLLLPPREPGGPRPHVLPAYNRSLDRLRGEGYDRFLPGHRGRVEDPGARIEAIRDSHEQRTERVAELLEQPMTPVDVMHELFGDLPATEAFPGMSEAVGHLDVLRARDRVRTRERGGLVVYERR</sequence>
<gene>
    <name evidence="2" type="ORF">DV733_00315</name>
</gene>
<dbReference type="STRING" id="1457250.GCA_000755225_02355"/>
<evidence type="ECO:0000313" key="3">
    <source>
        <dbReference type="Proteomes" id="UP000296706"/>
    </source>
</evidence>
<dbReference type="Pfam" id="PF00753">
    <property type="entry name" value="Lactamase_B"/>
    <property type="match status" value="1"/>
</dbReference>
<evidence type="ECO:0000259" key="1">
    <source>
        <dbReference type="SMART" id="SM00849"/>
    </source>
</evidence>
<protein>
    <submittedName>
        <fullName evidence="2">MBL fold metallo-hydrolase</fullName>
    </submittedName>
</protein>
<accession>A0A4D6H7I5</accession>
<dbReference type="AlphaFoldDB" id="A0A4D6H7I5"/>
<dbReference type="GeneID" id="39846267"/>
<dbReference type="InterPro" id="IPR001279">
    <property type="entry name" value="Metallo-B-lactamas"/>
</dbReference>
<dbReference type="GO" id="GO:0016787">
    <property type="term" value="F:hydrolase activity"/>
    <property type="evidence" value="ECO:0007669"/>
    <property type="project" value="UniProtKB-KW"/>
</dbReference>
<dbReference type="PANTHER" id="PTHR23131:SF4">
    <property type="entry name" value="METALLO-BETA-LACTAMASE SUPERFAMILY POTEIN"/>
    <property type="match status" value="1"/>
</dbReference>